<name>A0ABD5T252_9EURY</name>
<dbReference type="RefSeq" id="WP_273742246.1">
    <property type="nucleotide sequence ID" value="NZ_JAQIVI010000787.1"/>
</dbReference>
<reference evidence="1 2" key="1">
    <citation type="journal article" date="2019" name="Int. J. Syst. Evol. Microbiol.">
        <title>The Global Catalogue of Microorganisms (GCM) 10K type strain sequencing project: providing services to taxonomists for standard genome sequencing and annotation.</title>
        <authorList>
            <consortium name="The Broad Institute Genomics Platform"/>
            <consortium name="The Broad Institute Genome Sequencing Center for Infectious Disease"/>
            <person name="Wu L."/>
            <person name="Ma J."/>
        </authorList>
    </citation>
    <scope>NUCLEOTIDE SEQUENCE [LARGE SCALE GENOMIC DNA]</scope>
    <source>
        <strain evidence="1 2">LMG 29247</strain>
    </source>
</reference>
<organism evidence="1 2">
    <name type="scientific">Natrinema soli</name>
    <dbReference type="NCBI Taxonomy" id="1930624"/>
    <lineage>
        <taxon>Archaea</taxon>
        <taxon>Methanobacteriati</taxon>
        <taxon>Methanobacteriota</taxon>
        <taxon>Stenosarchaea group</taxon>
        <taxon>Halobacteria</taxon>
        <taxon>Halobacteriales</taxon>
        <taxon>Natrialbaceae</taxon>
        <taxon>Natrinema</taxon>
    </lineage>
</organism>
<dbReference type="Proteomes" id="UP001596383">
    <property type="component" value="Unassembled WGS sequence"/>
</dbReference>
<keyword evidence="2" id="KW-1185">Reference proteome</keyword>
<proteinExistence type="predicted"/>
<evidence type="ECO:0008006" key="3">
    <source>
        <dbReference type="Google" id="ProtNLM"/>
    </source>
</evidence>
<dbReference type="EMBL" id="JBHSWV010000787">
    <property type="protein sequence ID" value="MFC6769616.1"/>
    <property type="molecule type" value="Genomic_DNA"/>
</dbReference>
<protein>
    <recommendedName>
        <fullName evidence="3">Small CPxCG-related zinc finger protein</fullName>
    </recommendedName>
</protein>
<comment type="caution">
    <text evidence="1">The sequence shown here is derived from an EMBL/GenBank/DDBJ whole genome shotgun (WGS) entry which is preliminary data.</text>
</comment>
<sequence length="61" mass="6981">MAEFDNPYVDNDPFVRAHFDCLDCGGKLWEYAIQGQMVCEQCRSVFSTEHVFDVSVEQSAD</sequence>
<accession>A0ABD5T252</accession>
<gene>
    <name evidence="1" type="ORF">ACFQE6_32635</name>
</gene>
<dbReference type="AlphaFoldDB" id="A0ABD5T252"/>
<evidence type="ECO:0000313" key="2">
    <source>
        <dbReference type="Proteomes" id="UP001596383"/>
    </source>
</evidence>
<evidence type="ECO:0000313" key="1">
    <source>
        <dbReference type="EMBL" id="MFC6769616.1"/>
    </source>
</evidence>